<dbReference type="InterPro" id="IPR011990">
    <property type="entry name" value="TPR-like_helical_dom_sf"/>
</dbReference>
<dbReference type="Gene3D" id="3.30.70.1230">
    <property type="entry name" value="Nucleotide cyclase"/>
    <property type="match status" value="1"/>
</dbReference>
<dbReference type="InterPro" id="IPR050697">
    <property type="entry name" value="Adenylyl/Guanylyl_Cyclase_3/4"/>
</dbReference>
<evidence type="ECO:0000313" key="3">
    <source>
        <dbReference type="EMBL" id="TCU13481.1"/>
    </source>
</evidence>
<dbReference type="GO" id="GO:0035556">
    <property type="term" value="P:intracellular signal transduction"/>
    <property type="evidence" value="ECO:0007669"/>
    <property type="project" value="InterPro"/>
</dbReference>
<dbReference type="InterPro" id="IPR029787">
    <property type="entry name" value="Nucleotide_cyclase"/>
</dbReference>
<dbReference type="GO" id="GO:0006171">
    <property type="term" value="P:cAMP biosynthetic process"/>
    <property type="evidence" value="ECO:0007669"/>
    <property type="project" value="TreeGrafter"/>
</dbReference>
<dbReference type="AlphaFoldDB" id="A0A4R3PY98"/>
<protein>
    <submittedName>
        <fullName evidence="3">TolB-like protein</fullName>
    </submittedName>
</protein>
<evidence type="ECO:0000256" key="1">
    <source>
        <dbReference type="PROSITE-ProRule" id="PRU00339"/>
    </source>
</evidence>
<dbReference type="SUPFAM" id="SSF48452">
    <property type="entry name" value="TPR-like"/>
    <property type="match status" value="1"/>
</dbReference>
<dbReference type="CDD" id="cd07302">
    <property type="entry name" value="CHD"/>
    <property type="match status" value="1"/>
</dbReference>
<sequence length="643" mass="69625">MMSISELDRKLLAILAADMVGYSKAMEADEAGTIKRLKAIRAELINPAISQRHGTVVKLMGDGALVAFDSVVDAVACAAEFQNAVAARNACLPEPERIVFRVGVNLGDVVLVDGDVYGDGVNVAARLEQLAEPGGVMVSGTAYDHLQGKLNWPLDFAGEQQVKNISRPVRMYRLRLDGKRARRPLLGMIPRWAKTATASIVALALAGGGVGWFLQPEPLSGKPSVAVLPFDNYGGDEASGRLADGLTEDIITDLARFPEFEVVARNSTEVYKGKPVDARQVANALHVGFVLEGSIQRQGGRVRITAQLIDAKTGHHLWSENWDRPAEDVFAVQTEIAEQVTNRLGGGVGLIQEAGRAAAKRKRPENLNAYDYYLLGSERIEKLTKADEEEAITLLNRAVELDPGLARAWVELYHAHDLLGAFGGDPESNRKAAGQAAERAVRLDPSDAEAHAVFGMSLAKKGDMGRAKSELDTALRLAPGSSEILTFYIGYAARFGEPERGAQMVDQVMRLDPNYPMWTSNFFAPAYFMAGRYEDAVKMLERMTPDNYQRWTWVVRSSSLAALGRTDEASASAIEALKQHPDVTVESVISEPGLSTVERNRLIKTMPLAGFPACSKPEALAKLAKPVRLPECGAGKANALGQP</sequence>
<dbReference type="PANTHER" id="PTHR43081:SF19">
    <property type="entry name" value="PH-SENSITIVE ADENYLATE CYCLASE RV1264"/>
    <property type="match status" value="1"/>
</dbReference>
<comment type="caution">
    <text evidence="3">The sequence shown here is derived from an EMBL/GenBank/DDBJ whole genome shotgun (WGS) entry which is preliminary data.</text>
</comment>
<evidence type="ECO:0000313" key="4">
    <source>
        <dbReference type="Proteomes" id="UP000294576"/>
    </source>
</evidence>
<dbReference type="InterPro" id="IPR019734">
    <property type="entry name" value="TPR_rpt"/>
</dbReference>
<dbReference type="Gene3D" id="3.40.50.10070">
    <property type="entry name" value="TolB, N-terminal domain"/>
    <property type="match status" value="1"/>
</dbReference>
<evidence type="ECO:0000259" key="2">
    <source>
        <dbReference type="PROSITE" id="PS50125"/>
    </source>
</evidence>
<dbReference type="Gene3D" id="1.25.40.10">
    <property type="entry name" value="Tetratricopeptide repeat domain"/>
    <property type="match status" value="1"/>
</dbReference>
<organism evidence="3 4">
    <name type="scientific">Rhizobium sullae</name>
    <name type="common">Rhizobium hedysari</name>
    <dbReference type="NCBI Taxonomy" id="50338"/>
    <lineage>
        <taxon>Bacteria</taxon>
        <taxon>Pseudomonadati</taxon>
        <taxon>Pseudomonadota</taxon>
        <taxon>Alphaproteobacteria</taxon>
        <taxon>Hyphomicrobiales</taxon>
        <taxon>Rhizobiaceae</taxon>
        <taxon>Rhizobium/Agrobacterium group</taxon>
        <taxon>Rhizobium</taxon>
    </lineage>
</organism>
<dbReference type="SUPFAM" id="SSF52964">
    <property type="entry name" value="TolB, N-terminal domain"/>
    <property type="match status" value="1"/>
</dbReference>
<reference evidence="3 4" key="1">
    <citation type="submission" date="2019-03" db="EMBL/GenBank/DDBJ databases">
        <title>Genomic Encyclopedia of Type Strains, Phase IV (KMG-V): Genome sequencing to study the core and pangenomes of soil and plant-associated prokaryotes.</title>
        <authorList>
            <person name="Whitman W."/>
        </authorList>
    </citation>
    <scope>NUCLEOTIDE SEQUENCE [LARGE SCALE GENOMIC DNA]</scope>
    <source>
        <strain evidence="3 4">Hc14</strain>
    </source>
</reference>
<dbReference type="GO" id="GO:0004016">
    <property type="term" value="F:adenylate cyclase activity"/>
    <property type="evidence" value="ECO:0007669"/>
    <property type="project" value="UniProtKB-ARBA"/>
</dbReference>
<dbReference type="InterPro" id="IPR001054">
    <property type="entry name" value="A/G_cyclase"/>
</dbReference>
<feature type="repeat" description="TPR" evidence="1">
    <location>
        <begin position="448"/>
        <end position="481"/>
    </location>
</feature>
<dbReference type="PANTHER" id="PTHR43081">
    <property type="entry name" value="ADENYLATE CYCLASE, TERMINAL-DIFFERENTIATION SPECIFIC-RELATED"/>
    <property type="match status" value="1"/>
</dbReference>
<keyword evidence="1" id="KW-0802">TPR repeat</keyword>
<dbReference type="PROSITE" id="PS50005">
    <property type="entry name" value="TPR"/>
    <property type="match status" value="1"/>
</dbReference>
<dbReference type="SUPFAM" id="SSF55073">
    <property type="entry name" value="Nucleotide cyclase"/>
    <property type="match status" value="1"/>
</dbReference>
<dbReference type="EMBL" id="SMBH01000012">
    <property type="protein sequence ID" value="TCU13481.1"/>
    <property type="molecule type" value="Genomic_DNA"/>
</dbReference>
<dbReference type="Pfam" id="PF00211">
    <property type="entry name" value="Guanylate_cyc"/>
    <property type="match status" value="1"/>
</dbReference>
<feature type="domain" description="Guanylate cyclase" evidence="2">
    <location>
        <begin position="13"/>
        <end position="128"/>
    </location>
</feature>
<gene>
    <name evidence="3" type="ORF">EV132_112180</name>
</gene>
<dbReference type="Proteomes" id="UP000294576">
    <property type="component" value="Unassembled WGS sequence"/>
</dbReference>
<name>A0A4R3PY98_RHISU</name>
<dbReference type="PROSITE" id="PS50125">
    <property type="entry name" value="GUANYLATE_CYCLASE_2"/>
    <property type="match status" value="1"/>
</dbReference>
<accession>A0A4R3PY98</accession>
<proteinExistence type="predicted"/>